<feature type="transmembrane region" description="Helical" evidence="1">
    <location>
        <begin position="221"/>
        <end position="242"/>
    </location>
</feature>
<gene>
    <name evidence="2" type="ORF">B0B51_01030</name>
</gene>
<keyword evidence="1" id="KW-0472">Membrane</keyword>
<dbReference type="Proteomes" id="UP000189628">
    <property type="component" value="Chromosome"/>
</dbReference>
<keyword evidence="1" id="KW-0812">Transmembrane</keyword>
<proteinExistence type="predicted"/>
<dbReference type="RefSeq" id="WP_099091568.1">
    <property type="nucleotide sequence ID" value="NZ_CP019911.1"/>
</dbReference>
<evidence type="ECO:0008006" key="4">
    <source>
        <dbReference type="Google" id="ProtNLM"/>
    </source>
</evidence>
<organism evidence="2 3">
    <name type="scientific">blood disease bacterium A2-HR MARDI</name>
    <dbReference type="NCBI Taxonomy" id="1944648"/>
    <lineage>
        <taxon>Bacteria</taxon>
        <taxon>Pseudomonadati</taxon>
        <taxon>Pseudomonadota</taxon>
        <taxon>Betaproteobacteria</taxon>
        <taxon>Burkholderiales</taxon>
        <taxon>Burkholderiaceae</taxon>
        <taxon>Ralstonia</taxon>
        <taxon>Ralstonia solanacearum species complex</taxon>
    </lineage>
</organism>
<evidence type="ECO:0000313" key="3">
    <source>
        <dbReference type="Proteomes" id="UP000189628"/>
    </source>
</evidence>
<name>A0A1U9VDK9_9RALS</name>
<reference evidence="2 3" key="1">
    <citation type="submission" date="2017-02" db="EMBL/GenBank/DDBJ databases">
        <title>Blood Disease Bacterium A2-HR MARDI.</title>
        <authorList>
            <person name="Badrun R."/>
            <person name="Abu Bakar N."/>
            <person name="Laboh R."/>
        </authorList>
    </citation>
    <scope>NUCLEOTIDE SEQUENCE [LARGE SCALE GENOMIC DNA]</scope>
    <source>
        <strain evidence="2 3">A2-HR MARDI</strain>
    </source>
</reference>
<evidence type="ECO:0000256" key="1">
    <source>
        <dbReference type="SAM" id="Phobius"/>
    </source>
</evidence>
<dbReference type="EMBL" id="CP019911">
    <property type="protein sequence ID" value="AQW28739.1"/>
    <property type="molecule type" value="Genomic_DNA"/>
</dbReference>
<protein>
    <recommendedName>
        <fullName evidence="4">Transmembrane protein</fullName>
    </recommendedName>
</protein>
<feature type="transmembrane region" description="Helical" evidence="1">
    <location>
        <begin position="58"/>
        <end position="80"/>
    </location>
</feature>
<sequence length="258" mass="27676">MSFWSQIASLAQRVPVGRIVAYGGLALLAGLTAGTLAAWALLRAGLLHRRSRYGRWAARLYFVVLPLVLTVCALQAALVLCLKHTLAAHLQAARPALRTAMQQAVGAAQVQLQALLDQHPELSTVSIEHVVDAVVDQAAHAPDTMGDGALRQLAVAGTAVLGAQAFRETLKDVLAERLQKLAHIDATTTRIALRQSLATLANGEFVAEVLAQRMRAFFGGLYRGIGLHGLFWLALAALEIGFAQWRRRRTSTPAGMPA</sequence>
<accession>A0A1U9VDK9</accession>
<dbReference type="AlphaFoldDB" id="A0A1U9VDK9"/>
<keyword evidence="1" id="KW-1133">Transmembrane helix</keyword>
<feature type="transmembrane region" description="Helical" evidence="1">
    <location>
        <begin position="20"/>
        <end position="46"/>
    </location>
</feature>
<evidence type="ECO:0000313" key="2">
    <source>
        <dbReference type="EMBL" id="AQW28739.1"/>
    </source>
</evidence>